<dbReference type="Proteomes" id="UP000231092">
    <property type="component" value="Unassembled WGS sequence"/>
</dbReference>
<dbReference type="SUPFAM" id="SSF103481">
    <property type="entry name" value="Multidrug resistance efflux transporter EmrE"/>
    <property type="match status" value="2"/>
</dbReference>
<reference evidence="4 5" key="1">
    <citation type="submission" date="2017-11" db="EMBL/GenBank/DDBJ databases">
        <title>Understudied soil microbes with underappreciated capabilities: Untangling the Clostridium saccharolyticum group.</title>
        <authorList>
            <person name="Leschine S."/>
        </authorList>
    </citation>
    <scope>NUCLEOTIDE SEQUENCE [LARGE SCALE GENOMIC DNA]</scope>
    <source>
        <strain evidence="4 5">18A</strain>
    </source>
</reference>
<dbReference type="RefSeq" id="WP_100306687.1">
    <property type="nucleotide sequence ID" value="NZ_PGET01000001.1"/>
</dbReference>
<evidence type="ECO:0000313" key="4">
    <source>
        <dbReference type="EMBL" id="PJJ30430.1"/>
    </source>
</evidence>
<dbReference type="Pfam" id="PF00892">
    <property type="entry name" value="EamA"/>
    <property type="match status" value="2"/>
</dbReference>
<dbReference type="PANTHER" id="PTHR12715:SF4">
    <property type="entry name" value="EAMA DOMAIN-CONTAINING PROTEIN"/>
    <property type="match status" value="1"/>
</dbReference>
<dbReference type="EMBL" id="PGET01000001">
    <property type="protein sequence ID" value="PJJ30430.1"/>
    <property type="molecule type" value="Genomic_DNA"/>
</dbReference>
<protein>
    <submittedName>
        <fullName evidence="4">EamA-like transporter family protein</fullName>
    </submittedName>
</protein>
<evidence type="ECO:0000313" key="5">
    <source>
        <dbReference type="Proteomes" id="UP000231092"/>
    </source>
</evidence>
<name>A0A2M8ZAG8_9FIRM</name>
<organism evidence="4 5">
    <name type="scientific">[Clostridium] celerecrescens 18A</name>
    <dbReference type="NCBI Taxonomy" id="1286362"/>
    <lineage>
        <taxon>Bacteria</taxon>
        <taxon>Bacillati</taxon>
        <taxon>Bacillota</taxon>
        <taxon>Clostridia</taxon>
        <taxon>Lachnospirales</taxon>
        <taxon>Lachnospiraceae</taxon>
        <taxon>Lacrimispora</taxon>
    </lineage>
</organism>
<evidence type="ECO:0000256" key="2">
    <source>
        <dbReference type="SAM" id="Phobius"/>
    </source>
</evidence>
<dbReference type="AlphaFoldDB" id="A0A2M8ZAG8"/>
<keyword evidence="2" id="KW-1133">Transmembrane helix</keyword>
<feature type="transmembrane region" description="Helical" evidence="2">
    <location>
        <begin position="122"/>
        <end position="144"/>
    </location>
</feature>
<proteinExistence type="inferred from homology"/>
<feature type="transmembrane region" description="Helical" evidence="2">
    <location>
        <begin position="7"/>
        <end position="25"/>
    </location>
</feature>
<evidence type="ECO:0000256" key="1">
    <source>
        <dbReference type="ARBA" id="ARBA00007362"/>
    </source>
</evidence>
<feature type="transmembrane region" description="Helical" evidence="2">
    <location>
        <begin position="31"/>
        <end position="54"/>
    </location>
</feature>
<feature type="domain" description="EamA" evidence="3">
    <location>
        <begin position="10"/>
        <end position="138"/>
    </location>
</feature>
<dbReference type="InterPro" id="IPR037185">
    <property type="entry name" value="EmrE-like"/>
</dbReference>
<feature type="domain" description="EamA" evidence="3">
    <location>
        <begin position="148"/>
        <end position="283"/>
    </location>
</feature>
<dbReference type="OrthoDB" id="9809509at2"/>
<feature type="transmembrane region" description="Helical" evidence="2">
    <location>
        <begin position="267"/>
        <end position="285"/>
    </location>
</feature>
<feature type="transmembrane region" description="Helical" evidence="2">
    <location>
        <begin position="207"/>
        <end position="229"/>
    </location>
</feature>
<accession>A0A2M8ZAG8</accession>
<dbReference type="GO" id="GO:0016020">
    <property type="term" value="C:membrane"/>
    <property type="evidence" value="ECO:0007669"/>
    <property type="project" value="InterPro"/>
</dbReference>
<feature type="transmembrane region" description="Helical" evidence="2">
    <location>
        <begin position="66"/>
        <end position="84"/>
    </location>
</feature>
<feature type="transmembrane region" description="Helical" evidence="2">
    <location>
        <begin position="150"/>
        <end position="166"/>
    </location>
</feature>
<gene>
    <name evidence="4" type="ORF">H171_4035</name>
</gene>
<feature type="transmembrane region" description="Helical" evidence="2">
    <location>
        <begin position="173"/>
        <end position="195"/>
    </location>
</feature>
<dbReference type="PANTHER" id="PTHR12715">
    <property type="entry name" value="TRANSPORTER, DRUG/METABOLITE EXPORTER FAMILY"/>
    <property type="match status" value="1"/>
</dbReference>
<feature type="transmembrane region" description="Helical" evidence="2">
    <location>
        <begin position="96"/>
        <end position="115"/>
    </location>
</feature>
<sequence length="310" mass="34057">MKWKDSFHPYAATTIIFWSLAYVFTKLALGYFSPFSLGFLRYAVASLALATVAFFTRMKLPGKRDVLWFMASGAAGFFLYMIAFNKGQGMVTASTGSVVIATVPVITALLARFIYGERLLGFQWAAIGIQFIGVLVLTLMNGIFSINPGLFWLFLAAFLVSIYNLLQRKLTKTYPALQSSAFSIFFGTLFLAVFLPTSVNEVLYAPGIQIFYVVTLGIGSSAIAYVSWSKAFAKAKQMSQVSNYMFVTPFLTSIFGFLMANEVPDKATLTGGTIILSGILIYNFGGKIYESFFAPKRGGHSVIDKKPSSE</sequence>
<dbReference type="InterPro" id="IPR052756">
    <property type="entry name" value="Alkyne_AA_exporter"/>
</dbReference>
<comment type="caution">
    <text evidence="4">The sequence shown here is derived from an EMBL/GenBank/DDBJ whole genome shotgun (WGS) entry which is preliminary data.</text>
</comment>
<comment type="similarity">
    <text evidence="1">Belongs to the EamA transporter family.</text>
</comment>
<keyword evidence="2" id="KW-0812">Transmembrane</keyword>
<dbReference type="InterPro" id="IPR000620">
    <property type="entry name" value="EamA_dom"/>
</dbReference>
<feature type="transmembrane region" description="Helical" evidence="2">
    <location>
        <begin position="241"/>
        <end position="261"/>
    </location>
</feature>
<evidence type="ECO:0000259" key="3">
    <source>
        <dbReference type="Pfam" id="PF00892"/>
    </source>
</evidence>
<keyword evidence="2" id="KW-0472">Membrane</keyword>